<dbReference type="InterPro" id="IPR031316">
    <property type="entry name" value="FlgM_C"/>
</dbReference>
<feature type="domain" description="Anti-sigma-28 factor FlgM C-terminal" evidence="3">
    <location>
        <begin position="44"/>
        <end position="89"/>
    </location>
</feature>
<comment type="function">
    <text evidence="1">Responsible for the coupling of flagellin expression to flagellar assembly by preventing expression of the flagellin genes when a component of the middle class of proteins is defective. It negatively regulates flagellar genes by inhibiting the activity of FliA by directly binding to FliA.</text>
</comment>
<dbReference type="RefSeq" id="WP_218445849.1">
    <property type="nucleotide sequence ID" value="NZ_JAGSPA010000003.1"/>
</dbReference>
<keyword evidence="5" id="KW-1185">Reference proteome</keyword>
<evidence type="ECO:0000313" key="5">
    <source>
        <dbReference type="Proteomes" id="UP000722336"/>
    </source>
</evidence>
<keyword evidence="4" id="KW-0282">Flagellum</keyword>
<organism evidence="4 5">
    <name type="scientific">Pacificimonas pallii</name>
    <dbReference type="NCBI Taxonomy" id="2827236"/>
    <lineage>
        <taxon>Bacteria</taxon>
        <taxon>Pseudomonadati</taxon>
        <taxon>Pseudomonadota</taxon>
        <taxon>Alphaproteobacteria</taxon>
        <taxon>Sphingomonadales</taxon>
        <taxon>Sphingosinicellaceae</taxon>
        <taxon>Pacificimonas</taxon>
    </lineage>
</organism>
<reference evidence="4 5" key="1">
    <citation type="submission" date="2021-04" db="EMBL/GenBank/DDBJ databases">
        <authorList>
            <person name="Pira H."/>
            <person name="Risdian C."/>
            <person name="Wink J."/>
        </authorList>
    </citation>
    <scope>NUCLEOTIDE SEQUENCE [LARGE SCALE GENOMIC DNA]</scope>
    <source>
        <strain evidence="4 5">WHA3</strain>
    </source>
</reference>
<proteinExistence type="predicted"/>
<evidence type="ECO:0000313" key="4">
    <source>
        <dbReference type="EMBL" id="MBV7257009.1"/>
    </source>
</evidence>
<evidence type="ECO:0000256" key="2">
    <source>
        <dbReference type="ARBA" id="ARBA00030117"/>
    </source>
</evidence>
<gene>
    <name evidence="4" type="primary">flgM</name>
    <name evidence="4" type="ORF">KCG44_09460</name>
</gene>
<accession>A0ABS6SF31</accession>
<comment type="caution">
    <text evidence="4">The sequence shown here is derived from an EMBL/GenBank/DDBJ whole genome shotgun (WGS) entry which is preliminary data.</text>
</comment>
<dbReference type="NCBIfam" id="TIGR03824">
    <property type="entry name" value="FlgM_jcvi"/>
    <property type="match status" value="1"/>
</dbReference>
<dbReference type="Pfam" id="PF04316">
    <property type="entry name" value="FlgM"/>
    <property type="match status" value="1"/>
</dbReference>
<protein>
    <recommendedName>
        <fullName evidence="2">Anti-sigma-28 factor</fullName>
    </recommendedName>
</protein>
<keyword evidence="4" id="KW-0969">Cilium</keyword>
<evidence type="ECO:0000259" key="3">
    <source>
        <dbReference type="Pfam" id="PF04316"/>
    </source>
</evidence>
<keyword evidence="4" id="KW-0966">Cell projection</keyword>
<dbReference type="InterPro" id="IPR007412">
    <property type="entry name" value="FlgM"/>
</dbReference>
<dbReference type="EMBL" id="JAGSPA010000003">
    <property type="protein sequence ID" value="MBV7257009.1"/>
    <property type="molecule type" value="Genomic_DNA"/>
</dbReference>
<dbReference type="Proteomes" id="UP000722336">
    <property type="component" value="Unassembled WGS sequence"/>
</dbReference>
<sequence length="98" mass="9999">MDKISTKITGATAATNVAANSKAPQQAATAVPAKGAASGLANAIELSALAVEAMRSDAPIDSAKIQQIRQAIAEGRYPMEPGEIAKAMIRMEFGDDAA</sequence>
<name>A0ABS6SF31_9SPHN</name>
<evidence type="ECO:0000256" key="1">
    <source>
        <dbReference type="ARBA" id="ARBA00024739"/>
    </source>
</evidence>